<organism evidence="1 2">
    <name type="scientific">Plectus sambesii</name>
    <dbReference type="NCBI Taxonomy" id="2011161"/>
    <lineage>
        <taxon>Eukaryota</taxon>
        <taxon>Metazoa</taxon>
        <taxon>Ecdysozoa</taxon>
        <taxon>Nematoda</taxon>
        <taxon>Chromadorea</taxon>
        <taxon>Plectida</taxon>
        <taxon>Plectina</taxon>
        <taxon>Plectoidea</taxon>
        <taxon>Plectidae</taxon>
        <taxon>Plectus</taxon>
    </lineage>
</organism>
<evidence type="ECO:0000313" key="2">
    <source>
        <dbReference type="WBParaSite" id="PSAMB.scaffold288size58989.g4225.t1"/>
    </source>
</evidence>
<reference evidence="2" key="1">
    <citation type="submission" date="2022-11" db="UniProtKB">
        <authorList>
            <consortium name="WormBaseParasite"/>
        </authorList>
    </citation>
    <scope>IDENTIFICATION</scope>
</reference>
<dbReference type="WBParaSite" id="PSAMB.scaffold288size58989.g4225.t1">
    <property type="protein sequence ID" value="PSAMB.scaffold288size58989.g4225.t1"/>
    <property type="gene ID" value="PSAMB.scaffold288size58989.g4225"/>
</dbReference>
<keyword evidence="1" id="KW-1185">Reference proteome</keyword>
<proteinExistence type="predicted"/>
<evidence type="ECO:0000313" key="1">
    <source>
        <dbReference type="Proteomes" id="UP000887566"/>
    </source>
</evidence>
<protein>
    <submittedName>
        <fullName evidence="2">Uncharacterized protein</fullName>
    </submittedName>
</protein>
<sequence length="116" mass="13251">MGVNWRLRLRRPRRWATVICDWTGVRAQCLGRRGAVLFVVRNGRRTPIDGWLSRVIFRLAEERWRPARDRIAEHSLHYSLLKEAASLYWPVVHSCDSRVLGIVGPPSPAKVAPTAG</sequence>
<name>A0A914W0W9_9BILA</name>
<dbReference type="Proteomes" id="UP000887566">
    <property type="component" value="Unplaced"/>
</dbReference>
<accession>A0A914W0W9</accession>
<dbReference type="AlphaFoldDB" id="A0A914W0W9"/>